<reference evidence="3 4" key="1">
    <citation type="submission" date="2019-06" db="EMBL/GenBank/DDBJ databases">
        <title>Paenimaribius caenipelagi gen. nov., sp. nov., isolated from a tidal flat.</title>
        <authorList>
            <person name="Yoon J.-H."/>
        </authorList>
    </citation>
    <scope>NUCLEOTIDE SEQUENCE [LARGE SCALE GENOMIC DNA]</scope>
    <source>
        <strain evidence="3 4">JBTF-M29</strain>
    </source>
</reference>
<sequence>MMRREFIAAMAGFGAALSLPVSARASGVGAWRRYEVTTHLSLPKGQAGQAWVPVPSLDDPLWSRPGDTRWTGSAGEVSLLRSGDAGMVHAVWTGDEAEAVLEVTSEITTRDRSVDLTMPAQALALSPAERAHHTAPTALIPTDGIVAETAEAAVGRAQSDLEKARRLYDWVVAETERNPETRGCGLGDVASMLQMGDLTGKCADLNALYVGLARSVDLPARDLYGIRVAPSDRGYHSLGAKDTNITGAQHCRADVWLEGFGWVPADPADVRKVALQEPEKQPDAEAMLFGAAEGNWIAYNAAHDVVLPGAGFGPVPFLMYPMAEFGGRRLDELDPEGFAYTITAREMPV</sequence>
<keyword evidence="1" id="KW-0732">Signal</keyword>
<comment type="caution">
    <text evidence="3">The sequence shown here is derived from an EMBL/GenBank/DDBJ whole genome shotgun (WGS) entry which is preliminary data.</text>
</comment>
<evidence type="ECO:0000313" key="4">
    <source>
        <dbReference type="Proteomes" id="UP000318590"/>
    </source>
</evidence>
<dbReference type="PANTHER" id="PTHR38339:SF1">
    <property type="entry name" value="TRANSGLUTAMINASE-LIKE DOMAIN-CONTAINING PROTEIN"/>
    <property type="match status" value="1"/>
</dbReference>
<keyword evidence="4" id="KW-1185">Reference proteome</keyword>
<protein>
    <submittedName>
        <fullName evidence="3">Transglutaminase domain-containing protein</fullName>
    </submittedName>
</protein>
<dbReference type="Gene3D" id="3.10.620.30">
    <property type="match status" value="1"/>
</dbReference>
<feature type="chain" id="PRO_5022136150" evidence="1">
    <location>
        <begin position="24"/>
        <end position="349"/>
    </location>
</feature>
<evidence type="ECO:0000313" key="3">
    <source>
        <dbReference type="EMBL" id="TRD20652.1"/>
    </source>
</evidence>
<gene>
    <name evidence="3" type="ORF">FEV53_09950</name>
</gene>
<feature type="domain" description="Transglutaminase-like" evidence="2">
    <location>
        <begin position="194"/>
        <end position="269"/>
    </location>
</feature>
<organism evidence="3 4">
    <name type="scientific">Palleronia caenipelagi</name>
    <dbReference type="NCBI Taxonomy" id="2489174"/>
    <lineage>
        <taxon>Bacteria</taxon>
        <taxon>Pseudomonadati</taxon>
        <taxon>Pseudomonadota</taxon>
        <taxon>Alphaproteobacteria</taxon>
        <taxon>Rhodobacterales</taxon>
        <taxon>Roseobacteraceae</taxon>
        <taxon>Palleronia</taxon>
    </lineage>
</organism>
<dbReference type="Pfam" id="PF01841">
    <property type="entry name" value="Transglut_core"/>
    <property type="match status" value="1"/>
</dbReference>
<proteinExistence type="predicted"/>
<dbReference type="SUPFAM" id="SSF54001">
    <property type="entry name" value="Cysteine proteinases"/>
    <property type="match status" value="1"/>
</dbReference>
<accession>A0A547Q2Q1</accession>
<dbReference type="InterPro" id="IPR038765">
    <property type="entry name" value="Papain-like_cys_pep_sf"/>
</dbReference>
<name>A0A547Q2Q1_9RHOB</name>
<dbReference type="Proteomes" id="UP000318590">
    <property type="component" value="Unassembled WGS sequence"/>
</dbReference>
<dbReference type="SMART" id="SM00460">
    <property type="entry name" value="TGc"/>
    <property type="match status" value="1"/>
</dbReference>
<evidence type="ECO:0000256" key="1">
    <source>
        <dbReference type="SAM" id="SignalP"/>
    </source>
</evidence>
<evidence type="ECO:0000259" key="2">
    <source>
        <dbReference type="SMART" id="SM00460"/>
    </source>
</evidence>
<dbReference type="OrthoDB" id="9804872at2"/>
<dbReference type="PANTHER" id="PTHR38339">
    <property type="entry name" value="TRANSGLUTAMINASE DOMAIN PROTEIN"/>
    <property type="match status" value="1"/>
</dbReference>
<dbReference type="AlphaFoldDB" id="A0A547Q2Q1"/>
<feature type="signal peptide" evidence="1">
    <location>
        <begin position="1"/>
        <end position="23"/>
    </location>
</feature>
<dbReference type="EMBL" id="VFSV01000014">
    <property type="protein sequence ID" value="TRD20652.1"/>
    <property type="molecule type" value="Genomic_DNA"/>
</dbReference>
<dbReference type="InterPro" id="IPR002931">
    <property type="entry name" value="Transglutaminase-like"/>
</dbReference>